<protein>
    <submittedName>
        <fullName evidence="1">Histidine ammonia-lyase</fullName>
    </submittedName>
</protein>
<dbReference type="RefSeq" id="WP_154373812.1">
    <property type="nucleotide sequence ID" value="NZ_WKJK01000002.1"/>
</dbReference>
<dbReference type="Gene3D" id="1.20.200.10">
    <property type="entry name" value="Fumarase/aspartase (Central domain)"/>
    <property type="match status" value="1"/>
</dbReference>
<accession>A0A6I2KV81</accession>
<reference evidence="1 2" key="1">
    <citation type="submission" date="2019-11" db="EMBL/GenBank/DDBJ databases">
        <title>Novel species isolated from a subtropical stream in China.</title>
        <authorList>
            <person name="Lu H."/>
        </authorList>
    </citation>
    <scope>NUCLEOTIDE SEQUENCE [LARGE SCALE GENOMIC DNA]</scope>
    <source>
        <strain evidence="1 2">FT80W</strain>
    </source>
</reference>
<dbReference type="PANTHER" id="PTHR10362">
    <property type="entry name" value="HISTIDINE AMMONIA-LYASE"/>
    <property type="match status" value="1"/>
</dbReference>
<dbReference type="Gene3D" id="1.10.275.10">
    <property type="entry name" value="Fumarase/aspartase (N-terminal domain)"/>
    <property type="match status" value="1"/>
</dbReference>
<dbReference type="InterPro" id="IPR001106">
    <property type="entry name" value="Aromatic_Lyase"/>
</dbReference>
<dbReference type="AlphaFoldDB" id="A0A6I2KV81"/>
<dbReference type="Proteomes" id="UP000433309">
    <property type="component" value="Unassembled WGS sequence"/>
</dbReference>
<keyword evidence="2" id="KW-1185">Reference proteome</keyword>
<dbReference type="Pfam" id="PF00221">
    <property type="entry name" value="Lyase_aromatic"/>
    <property type="match status" value="1"/>
</dbReference>
<dbReference type="CDD" id="cd00332">
    <property type="entry name" value="PAL-HAL"/>
    <property type="match status" value="1"/>
</dbReference>
<dbReference type="InterPro" id="IPR008948">
    <property type="entry name" value="L-Aspartase-like"/>
</dbReference>
<evidence type="ECO:0000313" key="2">
    <source>
        <dbReference type="Proteomes" id="UP000433309"/>
    </source>
</evidence>
<keyword evidence="1" id="KW-0456">Lyase</keyword>
<dbReference type="EMBL" id="WKJK01000002">
    <property type="protein sequence ID" value="MRW89402.1"/>
    <property type="molecule type" value="Genomic_DNA"/>
</dbReference>
<sequence>MSAAITLDEHTLDWRAVAQVAGGATLHLGAAAQQRLQAARHIVERVVADGVRAYGINTGLGALCEEILEPASLSALSLNTLKSHACGVGASLDDELVRAIMCAQVANYSHGKSGISPALVDGLVALLNHQLIPVVPARGSVGYLTHMAHIGLPLAGLWQLRVDGVEQDARSALATAGLQALPLGAKDGLSLVNGTPCMTGLLCIALARAERLQKWADIVAAMSFEALRGQTVAFDPDALSLKPHAGAQAVGRNLRALLDGSALLQAAQGTRLQDALSLRAIPQVHGASRDQSAHVAAQVNIELASATDNPLVLGTPDNYRVLSQANPHGQSLAFAADLLTIAQAELGGIAERRIDRLVNPLVSGLPAFLVENSGVNSGLMIVQYVAASLVAENKVLSQPMVVDNYVTSALQEDHLSLATPAALKALQVIENSERILALEYLTAGQALSFHPPAALAAGTRAALQLLREQVAVYSEDRILAPDIAAVTRIIQDNASLRRIETQLGIVL</sequence>
<comment type="caution">
    <text evidence="1">The sequence shown here is derived from an EMBL/GenBank/DDBJ whole genome shotgun (WGS) entry which is preliminary data.</text>
</comment>
<dbReference type="SUPFAM" id="SSF48557">
    <property type="entry name" value="L-aspartase-like"/>
    <property type="match status" value="1"/>
</dbReference>
<proteinExistence type="predicted"/>
<dbReference type="GO" id="GO:0016841">
    <property type="term" value="F:ammonia-lyase activity"/>
    <property type="evidence" value="ECO:0007669"/>
    <property type="project" value="UniProtKB-ARBA"/>
</dbReference>
<dbReference type="InterPro" id="IPR024083">
    <property type="entry name" value="Fumarase/histidase_N"/>
</dbReference>
<gene>
    <name evidence="1" type="ORF">GJ699_05350</name>
</gene>
<evidence type="ECO:0000313" key="1">
    <source>
        <dbReference type="EMBL" id="MRW89402.1"/>
    </source>
</evidence>
<organism evidence="1 2">
    <name type="scientific">Duganella guangzhouensis</name>
    <dbReference type="NCBI Taxonomy" id="2666084"/>
    <lineage>
        <taxon>Bacteria</taxon>
        <taxon>Pseudomonadati</taxon>
        <taxon>Pseudomonadota</taxon>
        <taxon>Betaproteobacteria</taxon>
        <taxon>Burkholderiales</taxon>
        <taxon>Oxalobacteraceae</taxon>
        <taxon>Telluria group</taxon>
        <taxon>Duganella</taxon>
    </lineage>
</organism>
<name>A0A6I2KV81_9BURK</name>